<reference evidence="7 8" key="1">
    <citation type="submission" date="2019-10" db="EMBL/GenBank/DDBJ databases">
        <title>The completed genome of Lactobacillus harbinensis M1.</title>
        <authorList>
            <person name="Zheng Y."/>
        </authorList>
    </citation>
    <scope>NUCLEOTIDE SEQUENCE [LARGE SCALE GENOMIC DNA]</scope>
    <source>
        <strain evidence="7 8">M1</strain>
    </source>
</reference>
<accession>A0A5P8M6N0</accession>
<dbReference type="KEGG" id="lhb:D1010_12395"/>
<evidence type="ECO:0000256" key="4">
    <source>
        <dbReference type="PROSITE-ProRule" id="PRU01248"/>
    </source>
</evidence>
<dbReference type="InterPro" id="IPR010998">
    <property type="entry name" value="Integrase_recombinase_N"/>
</dbReference>
<evidence type="ECO:0000259" key="6">
    <source>
        <dbReference type="PROSITE" id="PS51900"/>
    </source>
</evidence>
<evidence type="ECO:0000256" key="3">
    <source>
        <dbReference type="ARBA" id="ARBA00023172"/>
    </source>
</evidence>
<dbReference type="Gene3D" id="1.10.150.130">
    <property type="match status" value="1"/>
</dbReference>
<dbReference type="GO" id="GO:0003677">
    <property type="term" value="F:DNA binding"/>
    <property type="evidence" value="ECO:0007669"/>
    <property type="project" value="UniProtKB-UniRule"/>
</dbReference>
<feature type="domain" description="Tyr recombinase" evidence="5">
    <location>
        <begin position="165"/>
        <end position="369"/>
    </location>
</feature>
<dbReference type="Pfam" id="PF00589">
    <property type="entry name" value="Phage_integrase"/>
    <property type="match status" value="1"/>
</dbReference>
<dbReference type="Gene3D" id="1.10.443.10">
    <property type="entry name" value="Intergrase catalytic core"/>
    <property type="match status" value="1"/>
</dbReference>
<comment type="similarity">
    <text evidence="1">Belongs to the 'phage' integrase family.</text>
</comment>
<dbReference type="InterPro" id="IPR044068">
    <property type="entry name" value="CB"/>
</dbReference>
<dbReference type="AlphaFoldDB" id="A0A5P8M6N0"/>
<proteinExistence type="inferred from homology"/>
<dbReference type="InterPro" id="IPR013762">
    <property type="entry name" value="Integrase-like_cat_sf"/>
</dbReference>
<dbReference type="InterPro" id="IPR011010">
    <property type="entry name" value="DNA_brk_join_enz"/>
</dbReference>
<evidence type="ECO:0000256" key="1">
    <source>
        <dbReference type="ARBA" id="ARBA00008857"/>
    </source>
</evidence>
<name>A0A5P8M6N0_9LACO</name>
<protein>
    <submittedName>
        <fullName evidence="7">Tyrosine-type recombinase/integrase</fullName>
    </submittedName>
</protein>
<sequence>MAEIKKRGSKWQYRIFYNDPQSGKQRSVSKSGFAAKPAAIAAAREVEVNMSHGAALALLDVTFADYFDQWIKDTKLGHYSRGTENRYKATGRLIREHFPGERLRDVNRREYTAFILNYGKTHARESVKKVNSYVRGMIRDAMAEHVMYSDFTLNIKNTGQPGKDVAEKYLDETQLTALLTETKKHMHYPAVTPYEILIGALTGARYEEVAALTWDRVNWDTSEVTLDRAYDYAKTKQFKPMKNQYSPRTIRINSVALNALKELRIQQNKFYLKHQVRDDVGLVFRGLNGDVPTNTAANKFLVAYERAAGISSKEQITFHGLRHTHASYLISHGANIGYVSKRLGHKNIAVTMEVYSHLLQGAQQSEETKAMQLLDGIV</sequence>
<dbReference type="CDD" id="cd01189">
    <property type="entry name" value="INT_ICEBs1_C_like"/>
    <property type="match status" value="1"/>
</dbReference>
<keyword evidence="3" id="KW-0233">DNA recombination</keyword>
<evidence type="ECO:0000313" key="8">
    <source>
        <dbReference type="Proteomes" id="UP000326779"/>
    </source>
</evidence>
<dbReference type="RefSeq" id="WP_152261128.1">
    <property type="nucleotide sequence ID" value="NZ_CP045143.1"/>
</dbReference>
<evidence type="ECO:0000313" key="7">
    <source>
        <dbReference type="EMBL" id="QFR24119.1"/>
    </source>
</evidence>
<dbReference type="SUPFAM" id="SSF56349">
    <property type="entry name" value="DNA breaking-rejoining enzymes"/>
    <property type="match status" value="1"/>
</dbReference>
<dbReference type="PROSITE" id="PS51900">
    <property type="entry name" value="CB"/>
    <property type="match status" value="1"/>
</dbReference>
<keyword evidence="2 4" id="KW-0238">DNA-binding</keyword>
<dbReference type="GO" id="GO:0006310">
    <property type="term" value="P:DNA recombination"/>
    <property type="evidence" value="ECO:0007669"/>
    <property type="project" value="UniProtKB-KW"/>
</dbReference>
<dbReference type="GO" id="GO:0015074">
    <property type="term" value="P:DNA integration"/>
    <property type="evidence" value="ECO:0007669"/>
    <property type="project" value="InterPro"/>
</dbReference>
<dbReference type="EMBL" id="CP045143">
    <property type="protein sequence ID" value="QFR24119.1"/>
    <property type="molecule type" value="Genomic_DNA"/>
</dbReference>
<evidence type="ECO:0000256" key="2">
    <source>
        <dbReference type="ARBA" id="ARBA00023125"/>
    </source>
</evidence>
<evidence type="ECO:0000259" key="5">
    <source>
        <dbReference type="PROSITE" id="PS51898"/>
    </source>
</evidence>
<gene>
    <name evidence="7" type="ORF">D1010_12395</name>
</gene>
<feature type="domain" description="Core-binding (CB)" evidence="6">
    <location>
        <begin position="61"/>
        <end position="142"/>
    </location>
</feature>
<dbReference type="InterPro" id="IPR002104">
    <property type="entry name" value="Integrase_catalytic"/>
</dbReference>
<dbReference type="PROSITE" id="PS51898">
    <property type="entry name" value="TYR_RECOMBINASE"/>
    <property type="match status" value="1"/>
</dbReference>
<dbReference type="Pfam" id="PF14657">
    <property type="entry name" value="Arm-DNA-bind_4"/>
    <property type="match status" value="1"/>
</dbReference>
<dbReference type="InterPro" id="IPR050090">
    <property type="entry name" value="Tyrosine_recombinase_XerCD"/>
</dbReference>
<dbReference type="PANTHER" id="PTHR30349">
    <property type="entry name" value="PHAGE INTEGRASE-RELATED"/>
    <property type="match status" value="1"/>
</dbReference>
<organism evidence="7 8">
    <name type="scientific">Schleiferilactobacillus harbinensis</name>
    <dbReference type="NCBI Taxonomy" id="304207"/>
    <lineage>
        <taxon>Bacteria</taxon>
        <taxon>Bacillati</taxon>
        <taxon>Bacillota</taxon>
        <taxon>Bacilli</taxon>
        <taxon>Lactobacillales</taxon>
        <taxon>Lactobacillaceae</taxon>
        <taxon>Schleiferilactobacillus</taxon>
    </lineage>
</organism>
<dbReference type="InterPro" id="IPR028259">
    <property type="entry name" value="AP2-like_int_N"/>
</dbReference>
<dbReference type="PANTHER" id="PTHR30349:SF64">
    <property type="entry name" value="PROPHAGE INTEGRASE INTD-RELATED"/>
    <property type="match status" value="1"/>
</dbReference>
<dbReference type="Proteomes" id="UP000326779">
    <property type="component" value="Chromosome"/>
</dbReference>